<keyword evidence="1" id="KW-1133">Transmembrane helix</keyword>
<feature type="transmembrane region" description="Helical" evidence="1">
    <location>
        <begin position="6"/>
        <end position="23"/>
    </location>
</feature>
<keyword evidence="1" id="KW-0812">Transmembrane</keyword>
<sequence length="106" mass="12014">IIVIVIIGYIITSWTFLFPQYNLSKIISKHKKLNLTKISSEIKRIYNNDLEKIKDDNIVRLTNLINLYSSINNQPGTMIDFSGLKLFIGSLMAPTIVAIIGVLFSK</sequence>
<feature type="transmembrane region" description="Helical" evidence="1">
    <location>
        <begin position="86"/>
        <end position="104"/>
    </location>
</feature>
<reference evidence="2" key="1">
    <citation type="journal article" date="2014" name="Front. Microbiol.">
        <title>High frequency of phylogenetically diverse reductive dehalogenase-homologous genes in deep subseafloor sedimentary metagenomes.</title>
        <authorList>
            <person name="Kawai M."/>
            <person name="Futagami T."/>
            <person name="Toyoda A."/>
            <person name="Takaki Y."/>
            <person name="Nishi S."/>
            <person name="Hori S."/>
            <person name="Arai W."/>
            <person name="Tsubouchi T."/>
            <person name="Morono Y."/>
            <person name="Uchiyama I."/>
            <person name="Ito T."/>
            <person name="Fujiyama A."/>
            <person name="Inagaki F."/>
            <person name="Takami H."/>
        </authorList>
    </citation>
    <scope>NUCLEOTIDE SEQUENCE</scope>
    <source>
        <strain evidence="2">Expedition CK06-06</strain>
    </source>
</reference>
<dbReference type="EMBL" id="BARW01009571">
    <property type="protein sequence ID" value="GAI82120.1"/>
    <property type="molecule type" value="Genomic_DNA"/>
</dbReference>
<feature type="non-terminal residue" evidence="2">
    <location>
        <position position="1"/>
    </location>
</feature>
<dbReference type="AlphaFoldDB" id="X1T3E0"/>
<protein>
    <submittedName>
        <fullName evidence="2">Uncharacterized protein</fullName>
    </submittedName>
</protein>
<evidence type="ECO:0000313" key="2">
    <source>
        <dbReference type="EMBL" id="GAI82120.1"/>
    </source>
</evidence>
<gene>
    <name evidence="2" type="ORF">S12H4_19198</name>
</gene>
<organism evidence="2">
    <name type="scientific">marine sediment metagenome</name>
    <dbReference type="NCBI Taxonomy" id="412755"/>
    <lineage>
        <taxon>unclassified sequences</taxon>
        <taxon>metagenomes</taxon>
        <taxon>ecological metagenomes</taxon>
    </lineage>
</organism>
<comment type="caution">
    <text evidence="2">The sequence shown here is derived from an EMBL/GenBank/DDBJ whole genome shotgun (WGS) entry which is preliminary data.</text>
</comment>
<proteinExistence type="predicted"/>
<accession>X1T3E0</accession>
<evidence type="ECO:0000256" key="1">
    <source>
        <dbReference type="SAM" id="Phobius"/>
    </source>
</evidence>
<keyword evidence="1" id="KW-0472">Membrane</keyword>
<name>X1T3E0_9ZZZZ</name>